<gene>
    <name evidence="2" type="ORF">B4U80_09917</name>
</gene>
<dbReference type="Pfam" id="PF04056">
    <property type="entry name" value="Ssl1"/>
    <property type="match status" value="1"/>
</dbReference>
<dbReference type="PANTHER" id="PTHR12695">
    <property type="entry name" value="GENERAL TRANSCRIPTION FACTOR IIH SUBUNIT 2"/>
    <property type="match status" value="1"/>
</dbReference>
<proteinExistence type="predicted"/>
<evidence type="ECO:0000313" key="2">
    <source>
        <dbReference type="EMBL" id="RWS27187.1"/>
    </source>
</evidence>
<dbReference type="GO" id="GO:0006357">
    <property type="term" value="P:regulation of transcription by RNA polymerase II"/>
    <property type="evidence" value="ECO:0007669"/>
    <property type="project" value="TreeGrafter"/>
</dbReference>
<dbReference type="PANTHER" id="PTHR12695:SF2">
    <property type="entry name" value="GENERAL TRANSCRIPTION FACTOR IIH SUBUNIT 2-RELATED"/>
    <property type="match status" value="1"/>
</dbReference>
<evidence type="ECO:0000259" key="1">
    <source>
        <dbReference type="Pfam" id="PF04056"/>
    </source>
</evidence>
<dbReference type="InterPro" id="IPR007198">
    <property type="entry name" value="Ssl1-like"/>
</dbReference>
<dbReference type="EMBL" id="NCKV01002194">
    <property type="protein sequence ID" value="RWS27187.1"/>
    <property type="molecule type" value="Genomic_DNA"/>
</dbReference>
<protein>
    <submittedName>
        <fullName evidence="2">General transcription factor IIH subunit 2-like protein</fullName>
    </submittedName>
</protein>
<accession>A0A443SI47</accession>
<comment type="caution">
    <text evidence="2">The sequence shown here is derived from an EMBL/GenBank/DDBJ whole genome shotgun (WGS) entry which is preliminary data.</text>
</comment>
<organism evidence="2 3">
    <name type="scientific">Leptotrombidium deliense</name>
    <dbReference type="NCBI Taxonomy" id="299467"/>
    <lineage>
        <taxon>Eukaryota</taxon>
        <taxon>Metazoa</taxon>
        <taxon>Ecdysozoa</taxon>
        <taxon>Arthropoda</taxon>
        <taxon>Chelicerata</taxon>
        <taxon>Arachnida</taxon>
        <taxon>Acari</taxon>
        <taxon>Acariformes</taxon>
        <taxon>Trombidiformes</taxon>
        <taxon>Prostigmata</taxon>
        <taxon>Anystina</taxon>
        <taxon>Parasitengona</taxon>
        <taxon>Trombiculoidea</taxon>
        <taxon>Trombiculidae</taxon>
        <taxon>Leptotrombidium</taxon>
    </lineage>
</organism>
<dbReference type="Proteomes" id="UP000288716">
    <property type="component" value="Unassembled WGS sequence"/>
</dbReference>
<dbReference type="SUPFAM" id="SSF53300">
    <property type="entry name" value="vWA-like"/>
    <property type="match status" value="1"/>
</dbReference>
<feature type="domain" description="Ssl1-like" evidence="1">
    <location>
        <begin position="61"/>
        <end position="154"/>
    </location>
</feature>
<dbReference type="AlphaFoldDB" id="A0A443SI47"/>
<dbReference type="GO" id="GO:0005675">
    <property type="term" value="C:transcription factor TFIIH holo complex"/>
    <property type="evidence" value="ECO:0007669"/>
    <property type="project" value="TreeGrafter"/>
</dbReference>
<dbReference type="Gene3D" id="3.40.50.410">
    <property type="entry name" value="von Willebrand factor, type A domain"/>
    <property type="match status" value="1"/>
</dbReference>
<dbReference type="InterPro" id="IPR036465">
    <property type="entry name" value="vWFA_dom_sf"/>
</dbReference>
<dbReference type="VEuPathDB" id="VectorBase:LDEU004853"/>
<sequence>MDEEKGYRWETEYEKTWEAIRENEEGLLQPSVDDIVNKAKRKRISSQQKLRLGIMRHLYFVVDMSENMQQPDMKPSRIRCCLQILKSFLKDFYDLNPISQCGLIVTRNKRKEKVSELSGNPKVHIETIDKLLDVECVGEPSLQNSLEAALDTLK</sequence>
<keyword evidence="3" id="KW-1185">Reference proteome</keyword>
<reference evidence="2 3" key="1">
    <citation type="journal article" date="2018" name="Gigascience">
        <title>Genomes of trombidid mites reveal novel predicted allergens and laterally-transferred genes associated with secondary metabolism.</title>
        <authorList>
            <person name="Dong X."/>
            <person name="Chaisiri K."/>
            <person name="Xia D."/>
            <person name="Armstrong S.D."/>
            <person name="Fang Y."/>
            <person name="Donnelly M.J."/>
            <person name="Kadowaki T."/>
            <person name="McGarry J.W."/>
            <person name="Darby A.C."/>
            <person name="Makepeace B.L."/>
        </authorList>
    </citation>
    <scope>NUCLEOTIDE SEQUENCE [LARGE SCALE GENOMIC DNA]</scope>
    <source>
        <strain evidence="2">UoL-UT</strain>
    </source>
</reference>
<dbReference type="GO" id="GO:0006289">
    <property type="term" value="P:nucleotide-excision repair"/>
    <property type="evidence" value="ECO:0007669"/>
    <property type="project" value="TreeGrafter"/>
</dbReference>
<dbReference type="OrthoDB" id="284275at2759"/>
<name>A0A443SI47_9ACAR</name>
<dbReference type="STRING" id="299467.A0A443SI47"/>
<evidence type="ECO:0000313" key="3">
    <source>
        <dbReference type="Proteomes" id="UP000288716"/>
    </source>
</evidence>